<evidence type="ECO:0000313" key="3">
    <source>
        <dbReference type="Proteomes" id="UP000054721"/>
    </source>
</evidence>
<protein>
    <submittedName>
        <fullName evidence="2">Uncharacterized protein</fullName>
    </submittedName>
</protein>
<sequence length="48" mass="5099">MVYLRLVRKDDRTEAASDLTTAGIHGGSGALTVDHLCENGTGNEHSTQ</sequence>
<evidence type="ECO:0000256" key="1">
    <source>
        <dbReference type="SAM" id="MobiDB-lite"/>
    </source>
</evidence>
<comment type="caution">
    <text evidence="2">The sequence shown here is derived from an EMBL/GenBank/DDBJ whole genome shotgun (WGS) entry which is preliminary data.</text>
</comment>
<reference evidence="2 3" key="1">
    <citation type="submission" date="2015-05" db="EMBL/GenBank/DDBJ databases">
        <title>Evolution of Trichinella species and genotypes.</title>
        <authorList>
            <person name="Korhonen P.K."/>
            <person name="Edoardo P."/>
            <person name="Giuseppe L.R."/>
            <person name="Gasser R.B."/>
        </authorList>
    </citation>
    <scope>NUCLEOTIDE SEQUENCE [LARGE SCALE GENOMIC DNA]</scope>
    <source>
        <strain evidence="2">ISS10</strain>
    </source>
</reference>
<dbReference type="Proteomes" id="UP000054721">
    <property type="component" value="Unassembled WGS sequence"/>
</dbReference>
<dbReference type="AlphaFoldDB" id="A0A0V1KPP5"/>
<name>A0A0V1KPP5_9BILA</name>
<keyword evidence="3" id="KW-1185">Reference proteome</keyword>
<proteinExistence type="predicted"/>
<gene>
    <name evidence="2" type="ORF">T02_3945</name>
</gene>
<evidence type="ECO:0000313" key="2">
    <source>
        <dbReference type="EMBL" id="KRZ49419.1"/>
    </source>
</evidence>
<dbReference type="EMBL" id="JYDW01000314">
    <property type="protein sequence ID" value="KRZ49419.1"/>
    <property type="molecule type" value="Genomic_DNA"/>
</dbReference>
<organism evidence="2 3">
    <name type="scientific">Trichinella nativa</name>
    <dbReference type="NCBI Taxonomy" id="6335"/>
    <lineage>
        <taxon>Eukaryota</taxon>
        <taxon>Metazoa</taxon>
        <taxon>Ecdysozoa</taxon>
        <taxon>Nematoda</taxon>
        <taxon>Enoplea</taxon>
        <taxon>Dorylaimia</taxon>
        <taxon>Trichinellida</taxon>
        <taxon>Trichinellidae</taxon>
        <taxon>Trichinella</taxon>
    </lineage>
</organism>
<feature type="region of interest" description="Disordered" evidence="1">
    <location>
        <begin position="20"/>
        <end position="48"/>
    </location>
</feature>
<accession>A0A0V1KPP5</accession>